<evidence type="ECO:0000313" key="2">
    <source>
        <dbReference type="Proteomes" id="UP000245626"/>
    </source>
</evidence>
<evidence type="ECO:0000313" key="1">
    <source>
        <dbReference type="EMBL" id="PWN50845.1"/>
    </source>
</evidence>
<protein>
    <submittedName>
        <fullName evidence="1">Uncharacterized protein</fullName>
    </submittedName>
</protein>
<dbReference type="EMBL" id="KZ819892">
    <property type="protein sequence ID" value="PWN50845.1"/>
    <property type="molecule type" value="Genomic_DNA"/>
</dbReference>
<dbReference type="Proteomes" id="UP000245626">
    <property type="component" value="Unassembled WGS sequence"/>
</dbReference>
<proteinExistence type="predicted"/>
<accession>A0ACD0NYC4</accession>
<reference evidence="1 2" key="1">
    <citation type="journal article" date="2018" name="Mol. Biol. Evol.">
        <title>Broad Genomic Sampling Reveals a Smut Pathogenic Ancestry of the Fungal Clade Ustilaginomycotina.</title>
        <authorList>
            <person name="Kijpornyongpan T."/>
            <person name="Mondo S.J."/>
            <person name="Barry K."/>
            <person name="Sandor L."/>
            <person name="Lee J."/>
            <person name="Lipzen A."/>
            <person name="Pangilinan J."/>
            <person name="LaButti K."/>
            <person name="Hainaut M."/>
            <person name="Henrissat B."/>
            <person name="Grigoriev I.V."/>
            <person name="Spatafora J.W."/>
            <person name="Aime M.C."/>
        </authorList>
    </citation>
    <scope>NUCLEOTIDE SEQUENCE [LARGE SCALE GENOMIC DNA]</scope>
    <source>
        <strain evidence="1 2">SA 807</strain>
    </source>
</reference>
<sequence length="601" mass="60822">MKITIALPVAFVAASMALAAPTPKVDENTNGLQERQAVQAALAGLDLLTSLTNSDTAEKNSQKGSSGGSKGPVTIATGSATVGKRDGGKAGAALDILNGLTGITNFGTAQTNSDTADASSSGGSGGGKQPLNIVLGSASVNKRADDGSGKLSGLTDIIGAFTGLTNFGTAEQNSENAENSGGSGGSSTSSPTNIVTGGASARRAVEEHCSAGQSSECANAIKRAFDVEEDAKDVLLNRRLLGGIDTSSGADESTHVYSNPQVNTGAGGNQAITGDSSAKINNFSPHAKRLLGSISTGSGPDESTHVYSNPQVNTGSGGNQAITGDGSGQINNLRKRLLGGIDTSSGADESTHVYSNPQVNTGTGGNQAITGDGSGQINNLGKRLLGSIDTGSGPDESTHVYSNPQVNTGSGGNQAITGDGSGQINNYRRELEDAFEAADLARRYALGFDVSLGKQAHPTSVQGGVKFNCNGKGAAACVKDLTKIKRSFDQADLARIALLGGDVYGAAGHSDASTHINSNPQVSVVNKRLDFGAIFDNDASTHVNSNPQIAVSNGSGNSVNCAITGDGSTATLDCRRALRRALDDETMAKEEWKRMVGVASD</sequence>
<keyword evidence="2" id="KW-1185">Reference proteome</keyword>
<gene>
    <name evidence="1" type="ORF">IE53DRAFT_386834</name>
</gene>
<name>A0ACD0NYC4_9BASI</name>
<organism evidence="1 2">
    <name type="scientific">Violaceomyces palustris</name>
    <dbReference type="NCBI Taxonomy" id="1673888"/>
    <lineage>
        <taxon>Eukaryota</taxon>
        <taxon>Fungi</taxon>
        <taxon>Dikarya</taxon>
        <taxon>Basidiomycota</taxon>
        <taxon>Ustilaginomycotina</taxon>
        <taxon>Ustilaginomycetes</taxon>
        <taxon>Violaceomycetales</taxon>
        <taxon>Violaceomycetaceae</taxon>
        <taxon>Violaceomyces</taxon>
    </lineage>
</organism>